<sequence>MRSVLATGAFWQATGERALRTFAQTAAATAIVDATGVLDVDWVNVASVSGLAAFLSVATSLAAIPVGGNGPSLTTVEQVSPVDAIGLGRHRAG</sequence>
<keyword evidence="2" id="KW-1185">Reference proteome</keyword>
<evidence type="ECO:0000313" key="2">
    <source>
        <dbReference type="Proteomes" id="UP001589748"/>
    </source>
</evidence>
<dbReference type="Pfam" id="PF16945">
    <property type="entry name" value="Phage_r1t_holin"/>
    <property type="match status" value="1"/>
</dbReference>
<comment type="caution">
    <text evidence="1">The sequence shown here is derived from an EMBL/GenBank/DDBJ whole genome shotgun (WGS) entry which is preliminary data.</text>
</comment>
<organism evidence="1 2">
    <name type="scientific">Kineococcus gynurae</name>
    <dbReference type="NCBI Taxonomy" id="452979"/>
    <lineage>
        <taxon>Bacteria</taxon>
        <taxon>Bacillati</taxon>
        <taxon>Actinomycetota</taxon>
        <taxon>Actinomycetes</taxon>
        <taxon>Kineosporiales</taxon>
        <taxon>Kineosporiaceae</taxon>
        <taxon>Kineococcus</taxon>
    </lineage>
</organism>
<dbReference type="RefSeq" id="WP_380136701.1">
    <property type="nucleotide sequence ID" value="NZ_JBHLUI010000008.1"/>
</dbReference>
<name>A0ABV5LX04_9ACTN</name>
<accession>A0ABV5LX04</accession>
<protein>
    <submittedName>
        <fullName evidence="1">Holin</fullName>
    </submittedName>
</protein>
<reference evidence="1 2" key="1">
    <citation type="submission" date="2024-09" db="EMBL/GenBank/DDBJ databases">
        <authorList>
            <person name="Sun Q."/>
            <person name="Mori K."/>
        </authorList>
    </citation>
    <scope>NUCLEOTIDE SEQUENCE [LARGE SCALE GENOMIC DNA]</scope>
    <source>
        <strain evidence="1 2">TISTR 1856</strain>
    </source>
</reference>
<dbReference type="EMBL" id="JBHMDM010000007">
    <property type="protein sequence ID" value="MFB9378616.1"/>
    <property type="molecule type" value="Genomic_DNA"/>
</dbReference>
<proteinExistence type="predicted"/>
<evidence type="ECO:0000313" key="1">
    <source>
        <dbReference type="EMBL" id="MFB9378616.1"/>
    </source>
</evidence>
<dbReference type="Proteomes" id="UP001589748">
    <property type="component" value="Unassembled WGS sequence"/>
</dbReference>
<dbReference type="InterPro" id="IPR020109">
    <property type="entry name" value="Holin_r1t"/>
</dbReference>
<gene>
    <name evidence="1" type="ORF">ACFFVI_16760</name>
</gene>